<dbReference type="AlphaFoldDB" id="A0A8K0GC44"/>
<protein>
    <submittedName>
        <fullName evidence="2">Uncharacterized protein</fullName>
    </submittedName>
</protein>
<sequence>MESKRLIMKNKKKLKGSEYYIDDDLTDAEPKIQKKLSEIGKIEKNKAENNHCRLPEAKAERRQKNDKTKESKIDRQRNDKIENDNRNNTKRRNVQEKRALLCCSIQEKRQGRITIVEPQLDPLSELSVCFTKLEELAGYVEEFDNGNADNEFKRINLQFHCKIAKLTKSWMIQILFYRNLFLLRISQIPEQVLYIEP</sequence>
<dbReference type="OrthoDB" id="6747041at2759"/>
<gene>
    <name evidence="2" type="ORF">ILUMI_12100</name>
</gene>
<keyword evidence="3" id="KW-1185">Reference proteome</keyword>
<organism evidence="2 3">
    <name type="scientific">Ignelater luminosus</name>
    <name type="common">Cucubano</name>
    <name type="synonym">Pyrophorus luminosus</name>
    <dbReference type="NCBI Taxonomy" id="2038154"/>
    <lineage>
        <taxon>Eukaryota</taxon>
        <taxon>Metazoa</taxon>
        <taxon>Ecdysozoa</taxon>
        <taxon>Arthropoda</taxon>
        <taxon>Hexapoda</taxon>
        <taxon>Insecta</taxon>
        <taxon>Pterygota</taxon>
        <taxon>Neoptera</taxon>
        <taxon>Endopterygota</taxon>
        <taxon>Coleoptera</taxon>
        <taxon>Polyphaga</taxon>
        <taxon>Elateriformia</taxon>
        <taxon>Elateroidea</taxon>
        <taxon>Elateridae</taxon>
        <taxon>Agrypninae</taxon>
        <taxon>Pyrophorini</taxon>
        <taxon>Ignelater</taxon>
    </lineage>
</organism>
<evidence type="ECO:0000313" key="3">
    <source>
        <dbReference type="Proteomes" id="UP000801492"/>
    </source>
</evidence>
<proteinExistence type="predicted"/>
<comment type="caution">
    <text evidence="2">The sequence shown here is derived from an EMBL/GenBank/DDBJ whole genome shotgun (WGS) entry which is preliminary data.</text>
</comment>
<dbReference type="EMBL" id="VTPC01007369">
    <property type="protein sequence ID" value="KAF2894074.1"/>
    <property type="molecule type" value="Genomic_DNA"/>
</dbReference>
<feature type="region of interest" description="Disordered" evidence="1">
    <location>
        <begin position="42"/>
        <end position="90"/>
    </location>
</feature>
<dbReference type="Proteomes" id="UP000801492">
    <property type="component" value="Unassembled WGS sequence"/>
</dbReference>
<evidence type="ECO:0000313" key="2">
    <source>
        <dbReference type="EMBL" id="KAF2894074.1"/>
    </source>
</evidence>
<reference evidence="2" key="1">
    <citation type="submission" date="2019-08" db="EMBL/GenBank/DDBJ databases">
        <title>The genome of the North American firefly Photinus pyralis.</title>
        <authorList>
            <consortium name="Photinus pyralis genome working group"/>
            <person name="Fallon T.R."/>
            <person name="Sander Lower S.E."/>
            <person name="Weng J.-K."/>
        </authorList>
    </citation>
    <scope>NUCLEOTIDE SEQUENCE</scope>
    <source>
        <strain evidence="2">TRF0915ILg1</strain>
        <tissue evidence="2">Whole body</tissue>
    </source>
</reference>
<accession>A0A8K0GC44</accession>
<evidence type="ECO:0000256" key="1">
    <source>
        <dbReference type="SAM" id="MobiDB-lite"/>
    </source>
</evidence>
<name>A0A8K0GC44_IGNLU</name>